<organism evidence="1">
    <name type="scientific">Rhizophora mucronata</name>
    <name type="common">Asiatic mangrove</name>
    <dbReference type="NCBI Taxonomy" id="61149"/>
    <lineage>
        <taxon>Eukaryota</taxon>
        <taxon>Viridiplantae</taxon>
        <taxon>Streptophyta</taxon>
        <taxon>Embryophyta</taxon>
        <taxon>Tracheophyta</taxon>
        <taxon>Spermatophyta</taxon>
        <taxon>Magnoliopsida</taxon>
        <taxon>eudicotyledons</taxon>
        <taxon>Gunneridae</taxon>
        <taxon>Pentapetalae</taxon>
        <taxon>rosids</taxon>
        <taxon>fabids</taxon>
        <taxon>Malpighiales</taxon>
        <taxon>Rhizophoraceae</taxon>
        <taxon>Rhizophora</taxon>
    </lineage>
</organism>
<sequence>MPPFQTLLPFLIPTLG</sequence>
<protein>
    <submittedName>
        <fullName evidence="1">Uncharacterized protein</fullName>
    </submittedName>
</protein>
<dbReference type="AlphaFoldDB" id="A0A2P2N587"/>
<evidence type="ECO:0000313" key="1">
    <source>
        <dbReference type="EMBL" id="MBX37556.1"/>
    </source>
</evidence>
<name>A0A2P2N587_RHIMU</name>
<accession>A0A2P2N587</accession>
<dbReference type="EMBL" id="GGEC01057072">
    <property type="protein sequence ID" value="MBX37556.1"/>
    <property type="molecule type" value="Transcribed_RNA"/>
</dbReference>
<proteinExistence type="predicted"/>
<reference evidence="1" key="1">
    <citation type="submission" date="2018-02" db="EMBL/GenBank/DDBJ databases">
        <title>Rhizophora mucronata_Transcriptome.</title>
        <authorList>
            <person name="Meera S.P."/>
            <person name="Sreeshan A."/>
            <person name="Augustine A."/>
        </authorList>
    </citation>
    <scope>NUCLEOTIDE SEQUENCE</scope>
    <source>
        <tissue evidence="1">Leaf</tissue>
    </source>
</reference>